<dbReference type="InterPro" id="IPR001119">
    <property type="entry name" value="SLH_dom"/>
</dbReference>
<dbReference type="AlphaFoldDB" id="A0A8J6J9B3"/>
<keyword evidence="1" id="KW-0677">Repeat</keyword>
<keyword evidence="4" id="KW-1185">Reference proteome</keyword>
<proteinExistence type="predicted"/>
<sequence>MRNLKRALSLALASVMVMGLMVVGTGASYVDVSSKNNQEAIEVLQAVGVMTGDENGKFNPDANVTRNEMAVIMSNMLDYKVSNYAGTAPFTDVPAWAEPYVAACWTHGIISGYDAKTFGGSDSVTAAQAALMMMKALGYFQYQSDFGDDWQLSTIRQANQIDLYNDVDVAAIEAMTRNDVAQLALNTLEATQVIVGREPGKVVTPDGTTVYLGSAEYSDLYKSGSRYKSISAEQDESKKYSAELGEDLFAGELKKIADDSDDFGRPAVIWSYEGDEIGKYAGEEPVMTYVKDFDKDEVKDLEKDGYDFDGATIYVNGSVETGLDSVADLAARKYKGTVIELYAAEDDDKKIDRIVLLQGYLAQVTDMDDEDVTMDVYNPWLNNDDEAVSFTVEDNSKDDDDWFDRLSKRYDVDDYFVIFIEAADVNDDNDVLAVSDVETVSGTVKTVKITDDMENGYNGSFTLDGTKYTLASGYNNVEINAGDEYDFFLDENGFVIGAKAANDEIKIDDYVFVKAASTSGFDAIAKVMFMDGTSKSITVSEVNGSEIDGDTTSWNTANFGNAFYTFKEKKNGEYELEVVKNQASTTSATVDNVAKPISGVSLTGNSSTLFIAKDKVYTGVKNAPEVEAGPVYYIYDGARLVVVYAKNEGSASTSADELVYVLSDNYAVGLDDDDEEYYEYDVFMDGEKTTLMTREDDLDKGLYQIKGYEDDLYAEFKDSVDSDLVKTESDVTNVDYEDGTLTLDGEGYLLADDVKVYTIDGTTVKSIGAGSIENRVTKDGFDNVTLIQLDEDDNEFVIVYLTK</sequence>
<reference evidence="3" key="1">
    <citation type="submission" date="2020-08" db="EMBL/GenBank/DDBJ databases">
        <title>Genome public.</title>
        <authorList>
            <person name="Liu C."/>
            <person name="Sun Q."/>
        </authorList>
    </citation>
    <scope>NUCLEOTIDE SEQUENCE</scope>
    <source>
        <strain evidence="3">NSJ-23</strain>
    </source>
</reference>
<dbReference type="Proteomes" id="UP000628736">
    <property type="component" value="Unassembled WGS sequence"/>
</dbReference>
<evidence type="ECO:0000313" key="3">
    <source>
        <dbReference type="EMBL" id="MBC5722865.1"/>
    </source>
</evidence>
<feature type="domain" description="SLH" evidence="2">
    <location>
        <begin position="88"/>
        <end position="147"/>
    </location>
</feature>
<dbReference type="RefSeq" id="WP_186852853.1">
    <property type="nucleotide sequence ID" value="NZ_JACOPO010000005.1"/>
</dbReference>
<organism evidence="3 4">
    <name type="scientific">Flintibacter hominis</name>
    <dbReference type="NCBI Taxonomy" id="2763048"/>
    <lineage>
        <taxon>Bacteria</taxon>
        <taxon>Bacillati</taxon>
        <taxon>Bacillota</taxon>
        <taxon>Clostridia</taxon>
        <taxon>Eubacteriales</taxon>
        <taxon>Flintibacter</taxon>
    </lineage>
</organism>
<dbReference type="EMBL" id="JACOPO010000005">
    <property type="protein sequence ID" value="MBC5722865.1"/>
    <property type="molecule type" value="Genomic_DNA"/>
</dbReference>
<comment type="caution">
    <text evidence="3">The sequence shown here is derived from an EMBL/GenBank/DDBJ whole genome shotgun (WGS) entry which is preliminary data.</text>
</comment>
<name>A0A8J6J9B3_9FIRM</name>
<protein>
    <submittedName>
        <fullName evidence="3">S-layer homology domain-containing protein</fullName>
    </submittedName>
</protein>
<gene>
    <name evidence="3" type="ORF">H8S11_08585</name>
</gene>
<evidence type="ECO:0000256" key="1">
    <source>
        <dbReference type="ARBA" id="ARBA00022737"/>
    </source>
</evidence>
<evidence type="ECO:0000259" key="2">
    <source>
        <dbReference type="PROSITE" id="PS51272"/>
    </source>
</evidence>
<dbReference type="Pfam" id="PF00395">
    <property type="entry name" value="SLH"/>
    <property type="match status" value="2"/>
</dbReference>
<evidence type="ECO:0000313" key="4">
    <source>
        <dbReference type="Proteomes" id="UP000628736"/>
    </source>
</evidence>
<accession>A0A8J6J9B3</accession>
<dbReference type="PROSITE" id="PS51272">
    <property type="entry name" value="SLH"/>
    <property type="match status" value="2"/>
</dbReference>
<feature type="domain" description="SLH" evidence="2">
    <location>
        <begin position="24"/>
        <end position="87"/>
    </location>
</feature>